<dbReference type="EMBL" id="LQYG01000024">
    <property type="protein sequence ID" value="KYC64723.1"/>
    <property type="molecule type" value="Genomic_DNA"/>
</dbReference>
<dbReference type="Pfam" id="PF03374">
    <property type="entry name" value="ANT"/>
    <property type="match status" value="1"/>
</dbReference>
<dbReference type="AlphaFoldDB" id="A0A150K5A7"/>
<evidence type="ECO:0000259" key="1">
    <source>
        <dbReference type="Pfam" id="PF03374"/>
    </source>
</evidence>
<organism evidence="2 3">
    <name type="scientific">Heyndrickxia coagulans</name>
    <name type="common">Weizmannia coagulans</name>
    <dbReference type="NCBI Taxonomy" id="1398"/>
    <lineage>
        <taxon>Bacteria</taxon>
        <taxon>Bacillati</taxon>
        <taxon>Bacillota</taxon>
        <taxon>Bacilli</taxon>
        <taxon>Bacillales</taxon>
        <taxon>Bacillaceae</taxon>
        <taxon>Heyndrickxia</taxon>
    </lineage>
</organism>
<evidence type="ECO:0000313" key="3">
    <source>
        <dbReference type="Proteomes" id="UP000075288"/>
    </source>
</evidence>
<proteinExistence type="predicted"/>
<name>A0A150K5A7_HEYCO</name>
<evidence type="ECO:0000313" key="2">
    <source>
        <dbReference type="EMBL" id="KYC64723.1"/>
    </source>
</evidence>
<accession>A0A150K5A7</accession>
<protein>
    <recommendedName>
        <fullName evidence="1">Antirepressor protein C-terminal domain-containing protein</fullName>
    </recommendedName>
</protein>
<reference evidence="2 3" key="1">
    <citation type="submission" date="2016-01" db="EMBL/GenBank/DDBJ databases">
        <title>Genome Sequences of Twelve Sporeforming Bacillus Species Isolated from Foods.</title>
        <authorList>
            <person name="Berendsen E.M."/>
            <person name="Wells-Bennik M.H."/>
            <person name="Krawcyk A.O."/>
            <person name="De Jong A."/>
            <person name="Holsappel S."/>
            <person name="Eijlander R.T."/>
            <person name="Kuipers O.P."/>
        </authorList>
    </citation>
    <scope>NUCLEOTIDE SEQUENCE [LARGE SCALE GENOMIC DNA]</scope>
    <source>
        <strain evidence="2 3">B4098</strain>
    </source>
</reference>
<dbReference type="InterPro" id="IPR005039">
    <property type="entry name" value="Ant_C"/>
</dbReference>
<gene>
    <name evidence="2" type="ORF">B4098_3416</name>
</gene>
<dbReference type="PATRIC" id="fig|1398.26.peg.1849"/>
<comment type="caution">
    <text evidence="2">The sequence shown here is derived from an EMBL/GenBank/DDBJ whole genome shotgun (WGS) entry which is preliminary data.</text>
</comment>
<dbReference type="Proteomes" id="UP000075288">
    <property type="component" value="Unassembled WGS sequence"/>
</dbReference>
<dbReference type="GO" id="GO:0003677">
    <property type="term" value="F:DNA binding"/>
    <property type="evidence" value="ECO:0007669"/>
    <property type="project" value="InterPro"/>
</dbReference>
<feature type="domain" description="Antirepressor protein C-terminal" evidence="1">
    <location>
        <begin position="35"/>
        <end position="134"/>
    </location>
</feature>
<sequence>MDSYAIADPIERAKRWIEEEQERQKLQTENLVLSQQVNELQPKASYYDMILQNKNLIPISVIAKDYGMSAKTMNKKLHELGVQYKQGDIWLLYAKYQDKGYTQTTTHAIDADKSKPHTKWTQKGRKFIYDLLKSEGILPIIERDQEEVSVNEPAI</sequence>